<evidence type="ECO:0000313" key="2">
    <source>
        <dbReference type="Proteomes" id="UP000887574"/>
    </source>
</evidence>
<protein>
    <submittedName>
        <fullName evidence="3">Uncharacterized protein</fullName>
    </submittedName>
</protein>
<feature type="region of interest" description="Disordered" evidence="1">
    <location>
        <begin position="105"/>
        <end position="155"/>
    </location>
</feature>
<reference evidence="3" key="1">
    <citation type="submission" date="2022-11" db="UniProtKB">
        <authorList>
            <consortium name="WormBaseParasite"/>
        </authorList>
    </citation>
    <scope>IDENTIFICATION</scope>
</reference>
<evidence type="ECO:0000313" key="3">
    <source>
        <dbReference type="WBParaSite" id="jg24076"/>
    </source>
</evidence>
<name>A0A915DXS1_9BILA</name>
<proteinExistence type="predicted"/>
<accession>A0A915DXS1</accession>
<dbReference type="AlphaFoldDB" id="A0A915DXS1"/>
<sequence length="184" mass="20522">MGRMIDDPGQYNKPYYLYDVQNSGAQENLVADPQRTSCRLNALNAKRISVTRSALTAVVSIPSSPIVDVVSPNNLVDHVAKSPSLSKNVFVHSEEDVVYLSPVQRKVSSSDNGDDVLYEPPEEKSDMRVKENYPEMERARKGAQPSTSRVDKDSNFVDAQSISDSLECRLCGQKVLTKNRKDRM</sequence>
<dbReference type="Proteomes" id="UP000887574">
    <property type="component" value="Unplaced"/>
</dbReference>
<feature type="compositionally biased region" description="Basic and acidic residues" evidence="1">
    <location>
        <begin position="121"/>
        <end position="140"/>
    </location>
</feature>
<evidence type="ECO:0000256" key="1">
    <source>
        <dbReference type="SAM" id="MobiDB-lite"/>
    </source>
</evidence>
<dbReference type="WBParaSite" id="jg24076">
    <property type="protein sequence ID" value="jg24076"/>
    <property type="gene ID" value="jg24076"/>
</dbReference>
<keyword evidence="2" id="KW-1185">Reference proteome</keyword>
<organism evidence="2 3">
    <name type="scientific">Ditylenchus dipsaci</name>
    <dbReference type="NCBI Taxonomy" id="166011"/>
    <lineage>
        <taxon>Eukaryota</taxon>
        <taxon>Metazoa</taxon>
        <taxon>Ecdysozoa</taxon>
        <taxon>Nematoda</taxon>
        <taxon>Chromadorea</taxon>
        <taxon>Rhabditida</taxon>
        <taxon>Tylenchina</taxon>
        <taxon>Tylenchomorpha</taxon>
        <taxon>Sphaerularioidea</taxon>
        <taxon>Anguinidae</taxon>
        <taxon>Anguininae</taxon>
        <taxon>Ditylenchus</taxon>
    </lineage>
</organism>